<dbReference type="AlphaFoldDB" id="A4C5D0"/>
<name>A4C5D0_9GAMM</name>
<keyword evidence="1" id="KW-0812">Transmembrane</keyword>
<feature type="transmembrane region" description="Helical" evidence="1">
    <location>
        <begin position="190"/>
        <end position="212"/>
    </location>
</feature>
<evidence type="ECO:0000313" key="2">
    <source>
        <dbReference type="EMBL" id="EAR30762.1"/>
    </source>
</evidence>
<keyword evidence="1" id="KW-0472">Membrane</keyword>
<dbReference type="STRING" id="87626.PTD2_04296"/>
<reference evidence="2 3" key="1">
    <citation type="submission" date="2006-02" db="EMBL/GenBank/DDBJ databases">
        <authorList>
            <person name="Moran M.A."/>
            <person name="Kjelleberg S."/>
            <person name="Egan S."/>
            <person name="Saunders N."/>
            <person name="Thomas T."/>
            <person name="Ferriera S."/>
            <person name="Johnson J."/>
            <person name="Kravitz S."/>
            <person name="Halpern A."/>
            <person name="Remington K."/>
            <person name="Beeson K."/>
            <person name="Tran B."/>
            <person name="Rogers Y.-H."/>
            <person name="Friedman R."/>
            <person name="Venter J.C."/>
        </authorList>
    </citation>
    <scope>NUCLEOTIDE SEQUENCE [LARGE SCALE GENOMIC DNA]</scope>
    <source>
        <strain evidence="2 3">D2</strain>
    </source>
</reference>
<dbReference type="RefSeq" id="WP_009837060.1">
    <property type="nucleotide sequence ID" value="NZ_AAOH01000001.1"/>
</dbReference>
<protein>
    <recommendedName>
        <fullName evidence="4">Cellulose-binding protein</fullName>
    </recommendedName>
</protein>
<sequence length="384" mass="44225">MTKKQLYKMHGWAGLFCLIPFMLICLTGSILVFKTEIDMWLMPDIAAVVEGEQRLNANRLLQQIHQHYPDYELGSWELLGNNGQADRIYLIKQGTDIWYKAHINPFTGDKLSEPTLMSHYLTDWLLELHYTLLLNDIRGLDEHLGTAFTSIFALLLIFLGISGLIIYRHFWRRIFTLRWDQRLLVVFSDLHKMVGTLASPILLVLGITGGYYNIAIYVHEWQEHQDGQEHHKISARLYNSDLNFEQLFTQTEQYLTGFETTYVLMPTEPKYPITLFGKVSSNNPLLSDYGSTLTFDAQTGNLLNSYDIRQQSFVMVMVDTFRKLHFGNFAGLTSKVIYTIVGLTPLLLGITGAYLWISRRNKRARKSHSINADSAVLNSKRCQN</sequence>
<keyword evidence="3" id="KW-1185">Reference proteome</keyword>
<organism evidence="2 3">
    <name type="scientific">Pseudoalteromonas tunicata D2</name>
    <dbReference type="NCBI Taxonomy" id="87626"/>
    <lineage>
        <taxon>Bacteria</taxon>
        <taxon>Pseudomonadati</taxon>
        <taxon>Pseudomonadota</taxon>
        <taxon>Gammaproteobacteria</taxon>
        <taxon>Alteromonadales</taxon>
        <taxon>Pseudoalteromonadaceae</taxon>
        <taxon>Pseudoalteromonas</taxon>
    </lineage>
</organism>
<accession>A4C5D0</accession>
<proteinExistence type="predicted"/>
<evidence type="ECO:0000313" key="3">
    <source>
        <dbReference type="Proteomes" id="UP000006201"/>
    </source>
</evidence>
<dbReference type="PANTHER" id="PTHR34219:SF8">
    <property type="entry name" value="PEPSY DOMAIN-CONTAINING PROTEIN"/>
    <property type="match status" value="1"/>
</dbReference>
<evidence type="ECO:0008006" key="4">
    <source>
        <dbReference type="Google" id="ProtNLM"/>
    </source>
</evidence>
<comment type="caution">
    <text evidence="2">The sequence shown here is derived from an EMBL/GenBank/DDBJ whole genome shotgun (WGS) entry which is preliminary data.</text>
</comment>
<dbReference type="Proteomes" id="UP000006201">
    <property type="component" value="Unassembled WGS sequence"/>
</dbReference>
<dbReference type="PANTHER" id="PTHR34219">
    <property type="entry name" value="IRON-REGULATED INNER MEMBRANE PROTEIN-RELATED"/>
    <property type="match status" value="1"/>
</dbReference>
<feature type="transmembrane region" description="Helical" evidence="1">
    <location>
        <begin position="147"/>
        <end position="170"/>
    </location>
</feature>
<keyword evidence="1" id="KW-1133">Transmembrane helix</keyword>
<dbReference type="eggNOG" id="COG3182">
    <property type="taxonomic scope" value="Bacteria"/>
</dbReference>
<feature type="transmembrane region" description="Helical" evidence="1">
    <location>
        <begin position="12"/>
        <end position="33"/>
    </location>
</feature>
<dbReference type="InterPro" id="IPR005625">
    <property type="entry name" value="PepSY-ass_TM"/>
</dbReference>
<feature type="transmembrane region" description="Helical" evidence="1">
    <location>
        <begin position="336"/>
        <end position="357"/>
    </location>
</feature>
<dbReference type="Pfam" id="PF03929">
    <property type="entry name" value="PepSY_TM"/>
    <property type="match status" value="1"/>
</dbReference>
<evidence type="ECO:0000256" key="1">
    <source>
        <dbReference type="SAM" id="Phobius"/>
    </source>
</evidence>
<dbReference type="HOGENOM" id="CLU_031962_4_1_6"/>
<gene>
    <name evidence="2" type="ORF">PTD2_04296</name>
</gene>
<dbReference type="EMBL" id="AAOH01000001">
    <property type="protein sequence ID" value="EAR30762.1"/>
    <property type="molecule type" value="Genomic_DNA"/>
</dbReference>